<reference evidence="2" key="1">
    <citation type="journal article" date="2023" name="Mol. Phylogenet. Evol.">
        <title>Genome-scale phylogeny and comparative genomics of the fungal order Sordariales.</title>
        <authorList>
            <person name="Hensen N."/>
            <person name="Bonometti L."/>
            <person name="Westerberg I."/>
            <person name="Brannstrom I.O."/>
            <person name="Guillou S."/>
            <person name="Cros-Aarteil S."/>
            <person name="Calhoun S."/>
            <person name="Haridas S."/>
            <person name="Kuo A."/>
            <person name="Mondo S."/>
            <person name="Pangilinan J."/>
            <person name="Riley R."/>
            <person name="LaButti K."/>
            <person name="Andreopoulos B."/>
            <person name="Lipzen A."/>
            <person name="Chen C."/>
            <person name="Yan M."/>
            <person name="Daum C."/>
            <person name="Ng V."/>
            <person name="Clum A."/>
            <person name="Steindorff A."/>
            <person name="Ohm R.A."/>
            <person name="Martin F."/>
            <person name="Silar P."/>
            <person name="Natvig D.O."/>
            <person name="Lalanne C."/>
            <person name="Gautier V."/>
            <person name="Ament-Velasquez S.L."/>
            <person name="Kruys A."/>
            <person name="Hutchinson M.I."/>
            <person name="Powell A.J."/>
            <person name="Barry K."/>
            <person name="Miller A.N."/>
            <person name="Grigoriev I.V."/>
            <person name="Debuchy R."/>
            <person name="Gladieux P."/>
            <person name="Hiltunen Thoren M."/>
            <person name="Johannesson H."/>
        </authorList>
    </citation>
    <scope>NUCLEOTIDE SEQUENCE</scope>
    <source>
        <strain evidence="2">PSN309</strain>
    </source>
</reference>
<protein>
    <submittedName>
        <fullName evidence="2">ER-golgi trafficking TRAPP I complex 85 kDa subunit-domain-containing protein</fullName>
    </submittedName>
</protein>
<gene>
    <name evidence="2" type="ORF">QBC35DRAFT_502639</name>
</gene>
<dbReference type="AlphaFoldDB" id="A0AAN7AG31"/>
<evidence type="ECO:0000256" key="1">
    <source>
        <dbReference type="SAM" id="MobiDB-lite"/>
    </source>
</evidence>
<dbReference type="GO" id="GO:1990072">
    <property type="term" value="C:TRAPPIII protein complex"/>
    <property type="evidence" value="ECO:0007669"/>
    <property type="project" value="TreeGrafter"/>
</dbReference>
<dbReference type="InterPro" id="IPR024420">
    <property type="entry name" value="TRAPP_III_complex_Trs85"/>
</dbReference>
<feature type="region of interest" description="Disordered" evidence="1">
    <location>
        <begin position="1"/>
        <end position="105"/>
    </location>
</feature>
<feature type="compositionally biased region" description="Acidic residues" evidence="1">
    <location>
        <begin position="736"/>
        <end position="753"/>
    </location>
</feature>
<keyword evidence="3" id="KW-1185">Reference proteome</keyword>
<feature type="compositionally biased region" description="Low complexity" evidence="1">
    <location>
        <begin position="18"/>
        <end position="31"/>
    </location>
</feature>
<organism evidence="2 3">
    <name type="scientific">Podospora australis</name>
    <dbReference type="NCBI Taxonomy" id="1536484"/>
    <lineage>
        <taxon>Eukaryota</taxon>
        <taxon>Fungi</taxon>
        <taxon>Dikarya</taxon>
        <taxon>Ascomycota</taxon>
        <taxon>Pezizomycotina</taxon>
        <taxon>Sordariomycetes</taxon>
        <taxon>Sordariomycetidae</taxon>
        <taxon>Sordariales</taxon>
        <taxon>Podosporaceae</taxon>
        <taxon>Podospora</taxon>
    </lineage>
</organism>
<dbReference type="Proteomes" id="UP001302126">
    <property type="component" value="Unassembled WGS sequence"/>
</dbReference>
<dbReference type="PANTHER" id="PTHR12975">
    <property type="entry name" value="TRANSPORT PROTEIN TRAPP"/>
    <property type="match status" value="1"/>
</dbReference>
<evidence type="ECO:0000313" key="2">
    <source>
        <dbReference type="EMBL" id="KAK4185933.1"/>
    </source>
</evidence>
<dbReference type="Pfam" id="PF12739">
    <property type="entry name" value="TRAPPC-Trs85"/>
    <property type="match status" value="1"/>
</dbReference>
<proteinExistence type="predicted"/>
<dbReference type="EMBL" id="MU864436">
    <property type="protein sequence ID" value="KAK4185933.1"/>
    <property type="molecule type" value="Genomic_DNA"/>
</dbReference>
<dbReference type="PANTHER" id="PTHR12975:SF6">
    <property type="entry name" value="TRAFFICKING PROTEIN PARTICLE COMPLEX SUBUNIT 8"/>
    <property type="match status" value="1"/>
</dbReference>
<feature type="region of interest" description="Disordered" evidence="1">
    <location>
        <begin position="734"/>
        <end position="788"/>
    </location>
</feature>
<sequence>MQPHEDAVPSPVQSPPMAASASAIKRSLSSSQQPIRPAASPSLASATIDDPLSRSEFSLPIRTNSVGSNRRPQSSQSASLFRSTILGTPPGSPRDASPASTFRAPHSPARALTGSIFAGTAGFKASLLDTGAGENPGDPLNLILKSFIPHVAIHASPDVDQLVNQKGFQKGLWELLRPFGERVMGKVNVRDSNGVSKAWTDFSVRFSRFGDDSNLVEPGGLEGLNGSDEKKAREDQQLRDVEKVVERHLSFAEEAYRGTIEPQTPTRAGLDVEATSPYYALYLRRLLSGMPLAAHESFSHPVACVMAISSRNPNPIEALHRLYTETREGDKRYPNWVDGEYLRYYILVHDEENSDITKSMTLFESMKRNFGLHCHLLRLRSSESAETDDDSIPLPRSDWMTATEELADIEESDQTEDFEDPTRHIFESDATAIRTFVREMVTQSIIPTMERNISVWNNEVASRRRGISGRLASLSKKWTFGSSSRTSVSSSSNYDPRGFYGPETPEAKMRRLADFAFMLRDWKLAMSTYDLLRTDFETDKAWRYHAAANEMAAFALLIMPQNMSSKTRIETINQMLERALYSYQIRCNSLYGATRCVILALELLRLRGGTGIDEAVRWGIRVLEMKLMGTIGDALLKERMAICYASKTGAGSQLWGSRRRKSALWSVMGAEAWVAQGKFIQAQRCLNEARKMYSLLPGECGVQSFGMASDFLAYLNDQIKEGLQVVDTYSTGEGLGIDEGEDHVDEEAETFGDEDTRRARRASVMVQPPPTAGEDDEGDTNPGKDGFG</sequence>
<comment type="caution">
    <text evidence="2">The sequence shown here is derived from an EMBL/GenBank/DDBJ whole genome shotgun (WGS) entry which is preliminary data.</text>
</comment>
<reference evidence="2" key="2">
    <citation type="submission" date="2023-05" db="EMBL/GenBank/DDBJ databases">
        <authorList>
            <consortium name="Lawrence Berkeley National Laboratory"/>
            <person name="Steindorff A."/>
            <person name="Hensen N."/>
            <person name="Bonometti L."/>
            <person name="Westerberg I."/>
            <person name="Brannstrom I.O."/>
            <person name="Guillou S."/>
            <person name="Cros-Aarteil S."/>
            <person name="Calhoun S."/>
            <person name="Haridas S."/>
            <person name="Kuo A."/>
            <person name="Mondo S."/>
            <person name="Pangilinan J."/>
            <person name="Riley R."/>
            <person name="Labutti K."/>
            <person name="Andreopoulos B."/>
            <person name="Lipzen A."/>
            <person name="Chen C."/>
            <person name="Yanf M."/>
            <person name="Daum C."/>
            <person name="Ng V."/>
            <person name="Clum A."/>
            <person name="Ohm R."/>
            <person name="Martin F."/>
            <person name="Silar P."/>
            <person name="Natvig D."/>
            <person name="Lalanne C."/>
            <person name="Gautier V."/>
            <person name="Ament-Velasquez S.L."/>
            <person name="Kruys A."/>
            <person name="Hutchinson M.I."/>
            <person name="Powell A.J."/>
            <person name="Barry K."/>
            <person name="Miller A.N."/>
            <person name="Grigoriev I.V."/>
            <person name="Debuchy R."/>
            <person name="Gladieux P."/>
            <person name="Thoren M.H."/>
            <person name="Johannesson H."/>
        </authorList>
    </citation>
    <scope>NUCLEOTIDE SEQUENCE</scope>
    <source>
        <strain evidence="2">PSN309</strain>
    </source>
</reference>
<evidence type="ECO:0000313" key="3">
    <source>
        <dbReference type="Proteomes" id="UP001302126"/>
    </source>
</evidence>
<accession>A0AAN7AG31</accession>
<feature type="compositionally biased region" description="Polar residues" evidence="1">
    <location>
        <begin position="61"/>
        <end position="86"/>
    </location>
</feature>
<name>A0AAN7AG31_9PEZI</name>